<feature type="compositionally biased region" description="Polar residues" evidence="4">
    <location>
        <begin position="241"/>
        <end position="252"/>
    </location>
</feature>
<dbReference type="GO" id="GO:0003723">
    <property type="term" value="F:RNA binding"/>
    <property type="evidence" value="ECO:0007669"/>
    <property type="project" value="TreeGrafter"/>
</dbReference>
<dbReference type="GO" id="GO:0006412">
    <property type="term" value="P:translation"/>
    <property type="evidence" value="ECO:0007669"/>
    <property type="project" value="InterPro"/>
</dbReference>
<evidence type="ECO:0000313" key="7">
    <source>
        <dbReference type="Proteomes" id="UP001063166"/>
    </source>
</evidence>
<name>A0A9P3PDF4_LYOSH</name>
<reference evidence="6" key="1">
    <citation type="submission" date="2022-07" db="EMBL/GenBank/DDBJ databases">
        <title>The genome of Lyophyllum shimeji provides insight into the initial evolution of ectomycorrhizal fungal genome.</title>
        <authorList>
            <person name="Kobayashi Y."/>
            <person name="Shibata T."/>
            <person name="Hirakawa H."/>
            <person name="Shigenobu S."/>
            <person name="Nishiyama T."/>
            <person name="Yamada A."/>
            <person name="Hasebe M."/>
            <person name="Kawaguchi M."/>
        </authorList>
    </citation>
    <scope>NUCLEOTIDE SEQUENCE</scope>
    <source>
        <strain evidence="6">AT787</strain>
    </source>
</reference>
<feature type="region of interest" description="Disordered" evidence="4">
    <location>
        <begin position="217"/>
        <end position="252"/>
    </location>
</feature>
<evidence type="ECO:0000256" key="1">
    <source>
        <dbReference type="ARBA" id="ARBA00006815"/>
    </source>
</evidence>
<dbReference type="GO" id="GO:0003735">
    <property type="term" value="F:structural constituent of ribosome"/>
    <property type="evidence" value="ECO:0007669"/>
    <property type="project" value="InterPro"/>
</dbReference>
<sequence>MGIDIKAHHVKKGQRTAPKSQDPYLLLLVKLYRFLARRTDSRFNKVVLHRLFQSKINRPPLSLSRISRLTENAPERDSKIIVNVGTVTDDIRQTEVPKLRIAALRFTRAAKERILSAGGEVLTLDQLALRAPTGSNTILLRGEKTAREAVKHFGMGPHKHKKPYTISKGRKFEQGRGRRKSRGFKRLALTFRYLDVQPPRNLDPSLNVNEVAKLSAPGDAAASGSQARSPSVAGKGFQDAEGSNSHNRNLLGSTKTFEDLGRTAQQAVLVRQKALRIETEAAFTTQHILPASTFITCGAGLEIREVVRGFETCRLKIYNLPFGAKASEIVELFTQQGMSRDHFHILSIRPAGEAHLEAEVLTRAGEGRVIAAGLQGIEFRNEMLGFEIHERFDFTETNSFNAMREPPAQLPDTLTITWSAPCATMIATYTTMKEAQVRAKDLAGRIIAGPRIRAEISKRPTGSTLHGYSRPPCKSLGSRATMSPSLPTFCSWLE</sequence>
<dbReference type="InterPro" id="IPR036227">
    <property type="entry name" value="Ribosomal_uL15/eL18_sf"/>
</dbReference>
<dbReference type="PANTHER" id="PTHR10934">
    <property type="entry name" value="60S RIBOSOMAL PROTEIN L18"/>
    <property type="match status" value="1"/>
</dbReference>
<protein>
    <submittedName>
        <fullName evidence="6">Ribosomal protein 60S L18 and 50S L18e</fullName>
    </submittedName>
</protein>
<accession>A0A9P3PDF4</accession>
<evidence type="ECO:0000256" key="3">
    <source>
        <dbReference type="ARBA" id="ARBA00023274"/>
    </source>
</evidence>
<keyword evidence="7" id="KW-1185">Reference proteome</keyword>
<dbReference type="FunFam" id="3.100.10.10:FF:000001">
    <property type="entry name" value="60S ribosomal protein L18"/>
    <property type="match status" value="1"/>
</dbReference>
<organism evidence="6 7">
    <name type="scientific">Lyophyllum shimeji</name>
    <name type="common">Hon-shimeji</name>
    <name type="synonym">Tricholoma shimeji</name>
    <dbReference type="NCBI Taxonomy" id="47721"/>
    <lineage>
        <taxon>Eukaryota</taxon>
        <taxon>Fungi</taxon>
        <taxon>Dikarya</taxon>
        <taxon>Basidiomycota</taxon>
        <taxon>Agaricomycotina</taxon>
        <taxon>Agaricomycetes</taxon>
        <taxon>Agaricomycetidae</taxon>
        <taxon>Agaricales</taxon>
        <taxon>Tricholomatineae</taxon>
        <taxon>Lyophyllaceae</taxon>
        <taxon>Lyophyllum</taxon>
    </lineage>
</organism>
<dbReference type="InterPro" id="IPR021131">
    <property type="entry name" value="Ribosomal_uL15/eL18"/>
</dbReference>
<dbReference type="Pfam" id="PF17135">
    <property type="entry name" value="Ribosomal_L18"/>
    <property type="match status" value="1"/>
</dbReference>
<dbReference type="SUPFAM" id="SSF52080">
    <property type="entry name" value="Ribosomal proteins L15p and L18e"/>
    <property type="match status" value="1"/>
</dbReference>
<dbReference type="OrthoDB" id="6353017at2759"/>
<dbReference type="GO" id="GO:0022625">
    <property type="term" value="C:cytosolic large ribosomal subunit"/>
    <property type="evidence" value="ECO:0007669"/>
    <property type="project" value="TreeGrafter"/>
</dbReference>
<keyword evidence="2 6" id="KW-0689">Ribosomal protein</keyword>
<keyword evidence="3" id="KW-0687">Ribonucleoprotein</keyword>
<dbReference type="AlphaFoldDB" id="A0A9P3PDF4"/>
<feature type="domain" description="Large ribosomal subunit protein uL15/eL18" evidence="5">
    <location>
        <begin position="2"/>
        <end position="185"/>
    </location>
</feature>
<proteinExistence type="inferred from homology"/>
<dbReference type="Proteomes" id="UP001063166">
    <property type="component" value="Unassembled WGS sequence"/>
</dbReference>
<comment type="similarity">
    <text evidence="1">Belongs to the eukaryotic ribosomal protein eL18 family.</text>
</comment>
<evidence type="ECO:0000256" key="4">
    <source>
        <dbReference type="SAM" id="MobiDB-lite"/>
    </source>
</evidence>
<gene>
    <name evidence="6" type="ORF">LshimejAT787_0102920</name>
</gene>
<evidence type="ECO:0000256" key="2">
    <source>
        <dbReference type="ARBA" id="ARBA00022980"/>
    </source>
</evidence>
<dbReference type="Gene3D" id="3.100.10.10">
    <property type="match status" value="1"/>
</dbReference>
<dbReference type="InterPro" id="IPR000039">
    <property type="entry name" value="Ribosomal_eL18"/>
</dbReference>
<dbReference type="EMBL" id="BRPK01000001">
    <property type="protein sequence ID" value="GLB33408.1"/>
    <property type="molecule type" value="Genomic_DNA"/>
</dbReference>
<feature type="region of interest" description="Disordered" evidence="4">
    <location>
        <begin position="155"/>
        <end position="180"/>
    </location>
</feature>
<evidence type="ECO:0000259" key="5">
    <source>
        <dbReference type="Pfam" id="PF17135"/>
    </source>
</evidence>
<evidence type="ECO:0000313" key="6">
    <source>
        <dbReference type="EMBL" id="GLB33408.1"/>
    </source>
</evidence>
<dbReference type="PANTHER" id="PTHR10934:SF2">
    <property type="entry name" value="LARGE RIBOSOMAL SUBUNIT PROTEIN EL18"/>
    <property type="match status" value="1"/>
</dbReference>
<comment type="caution">
    <text evidence="6">The sequence shown here is derived from an EMBL/GenBank/DDBJ whole genome shotgun (WGS) entry which is preliminary data.</text>
</comment>